<evidence type="ECO:0000256" key="4">
    <source>
        <dbReference type="ARBA" id="ARBA00022989"/>
    </source>
</evidence>
<dbReference type="RefSeq" id="WP_049737541.1">
    <property type="nucleotide sequence ID" value="NZ_BJON01000013.1"/>
</dbReference>
<dbReference type="GO" id="GO:0022857">
    <property type="term" value="F:transmembrane transporter activity"/>
    <property type="evidence" value="ECO:0007669"/>
    <property type="project" value="TreeGrafter"/>
</dbReference>
<dbReference type="Pfam" id="PF02687">
    <property type="entry name" value="FtsX"/>
    <property type="match status" value="1"/>
</dbReference>
<keyword evidence="13" id="KW-1185">Reference proteome</keyword>
<evidence type="ECO:0000256" key="5">
    <source>
        <dbReference type="ARBA" id="ARBA00023136"/>
    </source>
</evidence>
<gene>
    <name evidence="11" type="ORF">ADS79_06210</name>
    <name evidence="10" type="ORF">BRE01_33510</name>
</gene>
<dbReference type="PANTHER" id="PTHR30572:SF4">
    <property type="entry name" value="ABC TRANSPORTER PERMEASE YTRF"/>
    <property type="match status" value="1"/>
</dbReference>
<evidence type="ECO:0000313" key="11">
    <source>
        <dbReference type="EMBL" id="KNB73536.1"/>
    </source>
</evidence>
<dbReference type="AlphaFoldDB" id="A0A0K9YXZ8"/>
<feature type="transmembrane region" description="Helical" evidence="7">
    <location>
        <begin position="281"/>
        <end position="306"/>
    </location>
</feature>
<dbReference type="OrthoDB" id="9770036at2"/>
<evidence type="ECO:0000313" key="13">
    <source>
        <dbReference type="Proteomes" id="UP000319578"/>
    </source>
</evidence>
<accession>A0A0K9YXZ8</accession>
<evidence type="ECO:0000256" key="6">
    <source>
        <dbReference type="ARBA" id="ARBA00038076"/>
    </source>
</evidence>
<dbReference type="InterPro" id="IPR025857">
    <property type="entry name" value="MacB_PCD"/>
</dbReference>
<keyword evidence="2" id="KW-1003">Cell membrane</keyword>
<keyword evidence="5 7" id="KW-0472">Membrane</keyword>
<feature type="transmembrane region" description="Helical" evidence="7">
    <location>
        <begin position="330"/>
        <end position="356"/>
    </location>
</feature>
<evidence type="ECO:0000313" key="12">
    <source>
        <dbReference type="Proteomes" id="UP000036834"/>
    </source>
</evidence>
<dbReference type="InterPro" id="IPR003838">
    <property type="entry name" value="ABC3_permease_C"/>
</dbReference>
<sequence>MSFLECVRISFRSIKANGLRSILTMLGIIIGVAAVIAMVAIGEGTSSSVASQINGLGSNLLIVAPGQATQGRVSLGAGSLNTLTLADAEAIGQKESVAGVAPSVNGRAQIVWGSNNYSSSLEGTTAAFPDVRNVEVAQGRFFTNFEVKQQFNVAVVGTEVVNNLFANTNTNPIGQTVQINRIPFTIIGVLKSQGSSGMTNNDDRILIPITSAMSRLTGGKNVGTIYVSAASSDQMDQAKLDITSTIRAQHNLRPTAADDFRITSQSDILNTAQQVSSSMTALLSGIAAISLIVGGIGVMNIMLVSVTERTREIGIRKAIGAKRSDILRQFLIEAVTLSLIGGVVGILFGVGAALVISKLGGMATSISMSPILYAFLTSSLVGVIFGVYPARKAAQLKPIDALRYE</sequence>
<evidence type="ECO:0000256" key="7">
    <source>
        <dbReference type="SAM" id="Phobius"/>
    </source>
</evidence>
<dbReference type="GO" id="GO:0005886">
    <property type="term" value="C:plasma membrane"/>
    <property type="evidence" value="ECO:0007669"/>
    <property type="project" value="UniProtKB-SubCell"/>
</dbReference>
<dbReference type="InterPro" id="IPR050250">
    <property type="entry name" value="Macrolide_Exporter_MacB"/>
</dbReference>
<dbReference type="Proteomes" id="UP000036834">
    <property type="component" value="Unassembled WGS sequence"/>
</dbReference>
<feature type="domain" description="ABC3 transporter permease C-terminal" evidence="8">
    <location>
        <begin position="286"/>
        <end position="397"/>
    </location>
</feature>
<dbReference type="PANTHER" id="PTHR30572">
    <property type="entry name" value="MEMBRANE COMPONENT OF TRANSPORTER-RELATED"/>
    <property type="match status" value="1"/>
</dbReference>
<organism evidence="11 12">
    <name type="scientific">Brevibacillus reuszeri</name>
    <dbReference type="NCBI Taxonomy" id="54915"/>
    <lineage>
        <taxon>Bacteria</taxon>
        <taxon>Bacillati</taxon>
        <taxon>Bacillota</taxon>
        <taxon>Bacilli</taxon>
        <taxon>Bacillales</taxon>
        <taxon>Paenibacillaceae</taxon>
        <taxon>Brevibacillus</taxon>
    </lineage>
</organism>
<dbReference type="Proteomes" id="UP000319578">
    <property type="component" value="Unassembled WGS sequence"/>
</dbReference>
<reference evidence="12" key="1">
    <citation type="submission" date="2015-07" db="EMBL/GenBank/DDBJ databases">
        <title>Genome sequencing project for genomic taxonomy and phylogenomics of Bacillus-like bacteria.</title>
        <authorList>
            <person name="Liu B."/>
            <person name="Wang J."/>
            <person name="Zhu Y."/>
            <person name="Liu G."/>
            <person name="Chen Q."/>
            <person name="Chen Z."/>
            <person name="Lan J."/>
            <person name="Che J."/>
            <person name="Ge C."/>
            <person name="Shi H."/>
            <person name="Pan Z."/>
            <person name="Liu X."/>
        </authorList>
    </citation>
    <scope>NUCLEOTIDE SEQUENCE [LARGE SCALE GENOMIC DNA]</scope>
    <source>
        <strain evidence="12">DSM 9887</strain>
    </source>
</reference>
<evidence type="ECO:0000256" key="1">
    <source>
        <dbReference type="ARBA" id="ARBA00004651"/>
    </source>
</evidence>
<keyword evidence="4 7" id="KW-1133">Transmembrane helix</keyword>
<name>A0A0K9YXZ8_9BACL</name>
<feature type="domain" description="MacB-like periplasmic core" evidence="9">
    <location>
        <begin position="21"/>
        <end position="243"/>
    </location>
</feature>
<feature type="transmembrane region" description="Helical" evidence="7">
    <location>
        <begin position="21"/>
        <end position="42"/>
    </location>
</feature>
<evidence type="ECO:0000259" key="9">
    <source>
        <dbReference type="Pfam" id="PF12704"/>
    </source>
</evidence>
<dbReference type="Pfam" id="PF12704">
    <property type="entry name" value="MacB_PCD"/>
    <property type="match status" value="1"/>
</dbReference>
<evidence type="ECO:0000256" key="3">
    <source>
        <dbReference type="ARBA" id="ARBA00022692"/>
    </source>
</evidence>
<evidence type="ECO:0000256" key="2">
    <source>
        <dbReference type="ARBA" id="ARBA00022475"/>
    </source>
</evidence>
<dbReference type="PATRIC" id="fig|54915.3.peg.6662"/>
<feature type="transmembrane region" description="Helical" evidence="7">
    <location>
        <begin position="368"/>
        <end position="388"/>
    </location>
</feature>
<evidence type="ECO:0000313" key="10">
    <source>
        <dbReference type="EMBL" id="GED69649.1"/>
    </source>
</evidence>
<dbReference type="EMBL" id="BJON01000013">
    <property type="protein sequence ID" value="GED69649.1"/>
    <property type="molecule type" value="Genomic_DNA"/>
</dbReference>
<reference evidence="11" key="2">
    <citation type="submission" date="2015-07" db="EMBL/GenBank/DDBJ databases">
        <title>MeaNS - Measles Nucleotide Surveillance Program.</title>
        <authorList>
            <person name="Tran T."/>
            <person name="Druce J."/>
        </authorList>
    </citation>
    <scope>NUCLEOTIDE SEQUENCE</scope>
    <source>
        <strain evidence="11">DSM 9887</strain>
    </source>
</reference>
<dbReference type="STRING" id="54915.ADS79_06210"/>
<comment type="similarity">
    <text evidence="6">Belongs to the ABC-4 integral membrane protein family.</text>
</comment>
<evidence type="ECO:0000259" key="8">
    <source>
        <dbReference type="Pfam" id="PF02687"/>
    </source>
</evidence>
<protein>
    <submittedName>
        <fullName evidence="11">Multidrug ABC transporter substrate-binding protein</fullName>
    </submittedName>
</protein>
<proteinExistence type="inferred from homology"/>
<reference evidence="10 13" key="3">
    <citation type="submission" date="2019-06" db="EMBL/GenBank/DDBJ databases">
        <title>Whole genome shotgun sequence of Brevibacillus reuszeri NBRC 15719.</title>
        <authorList>
            <person name="Hosoyama A."/>
            <person name="Uohara A."/>
            <person name="Ohji S."/>
            <person name="Ichikawa N."/>
        </authorList>
    </citation>
    <scope>NUCLEOTIDE SEQUENCE [LARGE SCALE GENOMIC DNA]</scope>
    <source>
        <strain evidence="10 13">NBRC 15719</strain>
    </source>
</reference>
<keyword evidence="3 7" id="KW-0812">Transmembrane</keyword>
<comment type="caution">
    <text evidence="11">The sequence shown here is derived from an EMBL/GenBank/DDBJ whole genome shotgun (WGS) entry which is preliminary data.</text>
</comment>
<comment type="subcellular location">
    <subcellularLocation>
        <location evidence="1">Cell membrane</location>
        <topology evidence="1">Multi-pass membrane protein</topology>
    </subcellularLocation>
</comment>
<dbReference type="EMBL" id="LGIQ01000005">
    <property type="protein sequence ID" value="KNB73536.1"/>
    <property type="molecule type" value="Genomic_DNA"/>
</dbReference>